<evidence type="ECO:0000313" key="4">
    <source>
        <dbReference type="Proteomes" id="UP000243579"/>
    </source>
</evidence>
<dbReference type="InterPro" id="IPR050767">
    <property type="entry name" value="Sel1_AlgK"/>
</dbReference>
<dbReference type="EMBL" id="JNBR01001490">
    <property type="protein sequence ID" value="OQR86714.1"/>
    <property type="molecule type" value="Genomic_DNA"/>
</dbReference>
<comment type="similarity">
    <text evidence="1">Belongs to the sel-1 family.</text>
</comment>
<comment type="caution">
    <text evidence="3">The sequence shown here is derived from an EMBL/GenBank/DDBJ whole genome shotgun (WGS) entry which is preliminary data.</text>
</comment>
<dbReference type="SMART" id="SM00671">
    <property type="entry name" value="SEL1"/>
    <property type="match status" value="9"/>
</dbReference>
<dbReference type="Gene3D" id="1.25.40.10">
    <property type="entry name" value="Tetratricopeptide repeat domain"/>
    <property type="match status" value="3"/>
</dbReference>
<name>A0A1V9YLY1_ACHHY</name>
<organism evidence="3 4">
    <name type="scientific">Achlya hypogyna</name>
    <name type="common">Oomycete</name>
    <name type="synonym">Protoachlya hypogyna</name>
    <dbReference type="NCBI Taxonomy" id="1202772"/>
    <lineage>
        <taxon>Eukaryota</taxon>
        <taxon>Sar</taxon>
        <taxon>Stramenopiles</taxon>
        <taxon>Oomycota</taxon>
        <taxon>Saprolegniomycetes</taxon>
        <taxon>Saprolegniales</taxon>
        <taxon>Achlyaceae</taxon>
        <taxon>Achlya</taxon>
    </lineage>
</organism>
<proteinExistence type="inferred from homology"/>
<reference evidence="3 4" key="1">
    <citation type="journal article" date="2014" name="Genome Biol. Evol.">
        <title>The secreted proteins of Achlya hypogyna and Thraustotheca clavata identify the ancestral oomycete secretome and reveal gene acquisitions by horizontal gene transfer.</title>
        <authorList>
            <person name="Misner I."/>
            <person name="Blouin N."/>
            <person name="Leonard G."/>
            <person name="Richards T.A."/>
            <person name="Lane C.E."/>
        </authorList>
    </citation>
    <scope>NUCLEOTIDE SEQUENCE [LARGE SCALE GENOMIC DNA]</scope>
    <source>
        <strain evidence="3 4">ATCC 48635</strain>
    </source>
</reference>
<dbReference type="InterPro" id="IPR011990">
    <property type="entry name" value="TPR-like_helical_dom_sf"/>
</dbReference>
<evidence type="ECO:0000313" key="3">
    <source>
        <dbReference type="EMBL" id="OQR86714.1"/>
    </source>
</evidence>
<dbReference type="PANTHER" id="PTHR11102">
    <property type="entry name" value="SEL-1-LIKE PROTEIN"/>
    <property type="match status" value="1"/>
</dbReference>
<dbReference type="AlphaFoldDB" id="A0A1V9YLY1"/>
<dbReference type="InterPro" id="IPR006597">
    <property type="entry name" value="Sel1-like"/>
</dbReference>
<dbReference type="PANTHER" id="PTHR11102:SF160">
    <property type="entry name" value="ERAD-ASSOCIATED E3 UBIQUITIN-PROTEIN LIGASE COMPONENT HRD3"/>
    <property type="match status" value="1"/>
</dbReference>
<evidence type="ECO:0000256" key="1">
    <source>
        <dbReference type="ARBA" id="ARBA00038101"/>
    </source>
</evidence>
<dbReference type="SUPFAM" id="SSF81901">
    <property type="entry name" value="HCP-like"/>
    <property type="match status" value="3"/>
</dbReference>
<dbReference type="STRING" id="1202772.A0A1V9YLY1"/>
<sequence>MRKASALTKRLSLNVLSPKATAASPTKASPGTPATRDTDTRLRLSQPPVEENQATPPVSPRGEAPDDVSAVIDEIQATLEHLIQRMDAIKPAKLRSIKLGGELRGLLGKAEDEFGAHEATFHKHAHNDGLQIQLQNFVASLHGLEPVLDSIEKTKFMVNTFVKRNVEFAFQEINSYYASIFTELSLAVAHASGSAAEAAILAAMQKPSEPESTSDEASPEMQYQTAQKYFFGHGRATNHHQAFIHYKLAASQGHMEAMSCLAQYYRDGKVVESDTEAAILWSTKAAALGSIEATFTLGDLLVQKARLITHPTRCQEAFALAMVRLTQAGNQGHREAQFAVGQLYATGALSSVNWPLAKEWYLKASGQGHSKADEALGLLYFYGNGVDADKAQAAHYFQLATHSDPTLSDAWYHLGLIYSNGDEVPVDKPRAQRSFLKAAQLQHSAAPLKLAPMLLASDCTSEALKWLLHVNPPTSESEYLLGTLFEHDEFCHVPTALRHYTAAAKEGHGPAALRAAHLYYSGAKGCDVRSDKRLALEMYHVAATRAKDPEAMNALGLMYEDGEGCAVDLERAATWFREAASRGSAHGHFNLACLLRAGRGVEKDCDAAKVHFQQAFHRGIAQPKECRYVQAQQYLATTR</sequence>
<dbReference type="Pfam" id="PF08238">
    <property type="entry name" value="Sel1"/>
    <property type="match status" value="8"/>
</dbReference>
<gene>
    <name evidence="3" type="ORF">ACHHYP_10235</name>
</gene>
<protein>
    <submittedName>
        <fullName evidence="3">Uncharacterized protein</fullName>
    </submittedName>
</protein>
<keyword evidence="4" id="KW-1185">Reference proteome</keyword>
<feature type="region of interest" description="Disordered" evidence="2">
    <location>
        <begin position="1"/>
        <end position="65"/>
    </location>
</feature>
<accession>A0A1V9YLY1</accession>
<dbReference type="Proteomes" id="UP000243579">
    <property type="component" value="Unassembled WGS sequence"/>
</dbReference>
<dbReference type="OrthoDB" id="200773at2759"/>
<evidence type="ECO:0000256" key="2">
    <source>
        <dbReference type="SAM" id="MobiDB-lite"/>
    </source>
</evidence>